<gene>
    <name evidence="1" type="ORF">NLG97_g11315</name>
</gene>
<dbReference type="Proteomes" id="UP001148737">
    <property type="component" value="Unassembled WGS sequence"/>
</dbReference>
<sequence>MEAISVKRQRKLRMKKKKYKKFMKRTRNLRRKLDPDTMSARKQVDPRIGALIRNGLQEKKRSFFVVVGDHSKDVIVRLHYIMSRVDIKQNKSVLWAYKNKLLNFTSHRKKREAKIKKEIKKGIREVNDEDPFELTLRP</sequence>
<accession>A0ACC1QAS1</accession>
<reference evidence="1" key="1">
    <citation type="submission" date="2022-07" db="EMBL/GenBank/DDBJ databases">
        <title>Genome Sequence of Lecanicillium saksenae.</title>
        <authorList>
            <person name="Buettner E."/>
        </authorList>
    </citation>
    <scope>NUCLEOTIDE SEQUENCE</scope>
    <source>
        <strain evidence="1">VT-O1</strain>
    </source>
</reference>
<keyword evidence="2" id="KW-1185">Reference proteome</keyword>
<proteinExistence type="predicted"/>
<dbReference type="EMBL" id="JANAKD010003528">
    <property type="protein sequence ID" value="KAJ3472068.1"/>
    <property type="molecule type" value="Genomic_DNA"/>
</dbReference>
<organism evidence="1 2">
    <name type="scientific">Lecanicillium saksenae</name>
    <dbReference type="NCBI Taxonomy" id="468837"/>
    <lineage>
        <taxon>Eukaryota</taxon>
        <taxon>Fungi</taxon>
        <taxon>Dikarya</taxon>
        <taxon>Ascomycota</taxon>
        <taxon>Pezizomycotina</taxon>
        <taxon>Sordariomycetes</taxon>
        <taxon>Hypocreomycetidae</taxon>
        <taxon>Hypocreales</taxon>
        <taxon>Cordycipitaceae</taxon>
        <taxon>Lecanicillium</taxon>
    </lineage>
</organism>
<comment type="caution">
    <text evidence="1">The sequence shown here is derived from an EMBL/GenBank/DDBJ whole genome shotgun (WGS) entry which is preliminary data.</text>
</comment>
<evidence type="ECO:0000313" key="2">
    <source>
        <dbReference type="Proteomes" id="UP001148737"/>
    </source>
</evidence>
<protein>
    <submittedName>
        <fullName evidence="1">Uncharacterized protein</fullName>
    </submittedName>
</protein>
<name>A0ACC1QAS1_9HYPO</name>
<evidence type="ECO:0000313" key="1">
    <source>
        <dbReference type="EMBL" id="KAJ3472068.1"/>
    </source>
</evidence>